<dbReference type="InterPro" id="IPR029016">
    <property type="entry name" value="GAF-like_dom_sf"/>
</dbReference>
<evidence type="ECO:0000313" key="2">
    <source>
        <dbReference type="EMBL" id="OGL45078.1"/>
    </source>
</evidence>
<reference evidence="2 3" key="1">
    <citation type="journal article" date="2016" name="Nat. Commun.">
        <title>Thousands of microbial genomes shed light on interconnected biogeochemical processes in an aquifer system.</title>
        <authorList>
            <person name="Anantharaman K."/>
            <person name="Brown C.T."/>
            <person name="Hug L.A."/>
            <person name="Sharon I."/>
            <person name="Castelle C.J."/>
            <person name="Probst A.J."/>
            <person name="Thomas B.C."/>
            <person name="Singh A."/>
            <person name="Wilkins M.J."/>
            <person name="Karaoz U."/>
            <person name="Brodie E.L."/>
            <person name="Williams K.H."/>
            <person name="Hubbard S.S."/>
            <person name="Banfield J.F."/>
        </authorList>
    </citation>
    <scope>NUCLEOTIDE SEQUENCE [LARGE SCALE GENOMIC DNA]</scope>
</reference>
<dbReference type="Pfam" id="PF01590">
    <property type="entry name" value="GAF"/>
    <property type="match status" value="1"/>
</dbReference>
<dbReference type="SUPFAM" id="SSF55781">
    <property type="entry name" value="GAF domain-like"/>
    <property type="match status" value="1"/>
</dbReference>
<dbReference type="InterPro" id="IPR003607">
    <property type="entry name" value="HD/PDEase_dom"/>
</dbReference>
<dbReference type="PANTHER" id="PTHR45228:SF1">
    <property type="entry name" value="CYCLIC DI-GMP PHOSPHODIESTERASE TM_0186"/>
    <property type="match status" value="1"/>
</dbReference>
<dbReference type="CDD" id="cd00077">
    <property type="entry name" value="HDc"/>
    <property type="match status" value="1"/>
</dbReference>
<dbReference type="Pfam" id="PF13487">
    <property type="entry name" value="HD_5"/>
    <property type="match status" value="1"/>
</dbReference>
<dbReference type="Proteomes" id="UP000179266">
    <property type="component" value="Unassembled WGS sequence"/>
</dbReference>
<comment type="caution">
    <text evidence="2">The sequence shown here is derived from an EMBL/GenBank/DDBJ whole genome shotgun (WGS) entry which is preliminary data.</text>
</comment>
<dbReference type="SUPFAM" id="SSF109604">
    <property type="entry name" value="HD-domain/PDEase-like"/>
    <property type="match status" value="1"/>
</dbReference>
<dbReference type="Gene3D" id="3.30.450.40">
    <property type="match status" value="1"/>
</dbReference>
<dbReference type="InterPro" id="IPR052020">
    <property type="entry name" value="Cyclic_di-GMP/3'3'-cGAMP_PDE"/>
</dbReference>
<gene>
    <name evidence="2" type="ORF">A2161_18960</name>
</gene>
<sequence>MTVSASVDKLLQLIEFGIHISGIKELKQLMEKVLKTAQDLTYAKMAVFYLVTDDSLELVARRNTHTFHIPDNFHEKKLIPISPNRLAGFCVLNSKIVNISAADRQGLVDTYDLEHELGLLNLQLFHSMLLVPLINQNRKILGVLQLIDSTNNEGDFIPFSESIIPVMESLASQSAVAIQNAQLSRDITSTYYETIFRLSLAAECRDKETANHIFRVSSYSKIIARYAGFTKSFQDMIQYSSPMHDVGKLGIPDSILFKTGKLTPEERILMQSHTEIGWKIFEGSDYEILQMAGRVALSHHEKYDGSGYPKGLKGNIIPVEGRIVAIADVFDALCSIRRYKFSFPTDQVFMNLKSETGHHFDPILLNAFFMGLEEILEVKKKYTVSES</sequence>
<dbReference type="EMBL" id="MGDD01000196">
    <property type="protein sequence ID" value="OGL45078.1"/>
    <property type="molecule type" value="Genomic_DNA"/>
</dbReference>
<evidence type="ECO:0000259" key="1">
    <source>
        <dbReference type="PROSITE" id="PS51832"/>
    </source>
</evidence>
<evidence type="ECO:0000313" key="3">
    <source>
        <dbReference type="Proteomes" id="UP000179266"/>
    </source>
</evidence>
<dbReference type="InterPro" id="IPR037522">
    <property type="entry name" value="HD_GYP_dom"/>
</dbReference>
<dbReference type="AlphaFoldDB" id="A0A1F7RVK4"/>
<dbReference type="Gene3D" id="1.10.3210.10">
    <property type="entry name" value="Hypothetical protein af1432"/>
    <property type="match status" value="1"/>
</dbReference>
<feature type="domain" description="HD-GYP" evidence="1">
    <location>
        <begin position="187"/>
        <end position="384"/>
    </location>
</feature>
<dbReference type="PROSITE" id="PS51832">
    <property type="entry name" value="HD_GYP"/>
    <property type="match status" value="1"/>
</dbReference>
<dbReference type="PANTHER" id="PTHR45228">
    <property type="entry name" value="CYCLIC DI-GMP PHOSPHODIESTERASE TM_0186-RELATED"/>
    <property type="match status" value="1"/>
</dbReference>
<dbReference type="SMART" id="SM00065">
    <property type="entry name" value="GAF"/>
    <property type="match status" value="1"/>
</dbReference>
<accession>A0A1F7RVK4</accession>
<dbReference type="SMART" id="SM00471">
    <property type="entry name" value="HDc"/>
    <property type="match status" value="1"/>
</dbReference>
<organism evidence="2 3">
    <name type="scientific">Candidatus Schekmanbacteria bacterium RBG_13_48_7</name>
    <dbReference type="NCBI Taxonomy" id="1817878"/>
    <lineage>
        <taxon>Bacteria</taxon>
        <taxon>Candidatus Schekmaniibacteriota</taxon>
    </lineage>
</organism>
<protein>
    <recommendedName>
        <fullName evidence="1">HD-GYP domain-containing protein</fullName>
    </recommendedName>
</protein>
<proteinExistence type="predicted"/>
<dbReference type="InterPro" id="IPR003018">
    <property type="entry name" value="GAF"/>
</dbReference>
<name>A0A1F7RVK4_9BACT</name>